<gene>
    <name evidence="4" type="ORF">FC96_GL000256</name>
</gene>
<dbReference type="GO" id="GO:0080120">
    <property type="term" value="P:CAAX-box protein maturation"/>
    <property type="evidence" value="ECO:0007669"/>
    <property type="project" value="UniProtKB-ARBA"/>
</dbReference>
<dbReference type="STRING" id="1302272.FC96_GL000256"/>
<sequence>MTNRQEFRQVLTHYGYFFLAWFIIQIFYNVPIKNLTGGWLEEGLLDVIKLTMWLGAGLILIACFRAKLAVERPFKPNWSFLPFYLWLIGLTGYLIFSALVRHHHLGLVASFQWRFVFQDFLIVGLCEETVFRGYFLNRLLRLMKSQQGALVLQALLFAAIHLPRYLTTYPSIAVNTMIINLVMVALLGYLFGWLFVRSHSLWPGIIVHSVWDLLVVALIG</sequence>
<evidence type="ECO:0000256" key="2">
    <source>
        <dbReference type="SAM" id="Phobius"/>
    </source>
</evidence>
<comment type="caution">
    <text evidence="4">The sequence shown here is derived from an EMBL/GenBank/DDBJ whole genome shotgun (WGS) entry which is preliminary data.</text>
</comment>
<dbReference type="OrthoDB" id="1437285at2"/>
<feature type="transmembrane region" description="Helical" evidence="2">
    <location>
        <begin position="201"/>
        <end position="219"/>
    </location>
</feature>
<name>A0A0R1HZD8_9LACO</name>
<protein>
    <submittedName>
        <fullName evidence="4">Immunity protein PlnI</fullName>
    </submittedName>
</protein>
<feature type="domain" description="CAAX prenyl protease 2/Lysostaphin resistance protein A-like" evidence="3">
    <location>
        <begin position="113"/>
        <end position="214"/>
    </location>
</feature>
<organism evidence="4 5">
    <name type="scientific">Secundilactobacillus kimchicus JCM 15530</name>
    <dbReference type="NCBI Taxonomy" id="1302272"/>
    <lineage>
        <taxon>Bacteria</taxon>
        <taxon>Bacillati</taxon>
        <taxon>Bacillota</taxon>
        <taxon>Bacilli</taxon>
        <taxon>Lactobacillales</taxon>
        <taxon>Lactobacillaceae</taxon>
        <taxon>Secundilactobacillus</taxon>
    </lineage>
</organism>
<keyword evidence="2" id="KW-0472">Membrane</keyword>
<dbReference type="InterPro" id="IPR052710">
    <property type="entry name" value="CAAX_protease"/>
</dbReference>
<dbReference type="Pfam" id="PF02517">
    <property type="entry name" value="Rce1-like"/>
    <property type="match status" value="1"/>
</dbReference>
<feature type="transmembrane region" description="Helical" evidence="2">
    <location>
        <begin position="120"/>
        <end position="137"/>
    </location>
</feature>
<keyword evidence="2" id="KW-1133">Transmembrane helix</keyword>
<dbReference type="EMBL" id="AZCX01000001">
    <property type="protein sequence ID" value="KRK49332.1"/>
    <property type="molecule type" value="Genomic_DNA"/>
</dbReference>
<dbReference type="Proteomes" id="UP000050911">
    <property type="component" value="Unassembled WGS sequence"/>
</dbReference>
<keyword evidence="2" id="KW-0812">Transmembrane</keyword>
<feature type="transmembrane region" description="Helical" evidence="2">
    <location>
        <begin position="12"/>
        <end position="30"/>
    </location>
</feature>
<feature type="transmembrane region" description="Helical" evidence="2">
    <location>
        <begin position="149"/>
        <end position="166"/>
    </location>
</feature>
<reference evidence="4 5" key="1">
    <citation type="journal article" date="2015" name="Genome Announc.">
        <title>Expanding the biotechnology potential of lactobacilli through comparative genomics of 213 strains and associated genera.</title>
        <authorList>
            <person name="Sun Z."/>
            <person name="Harris H.M."/>
            <person name="McCann A."/>
            <person name="Guo C."/>
            <person name="Argimon S."/>
            <person name="Zhang W."/>
            <person name="Yang X."/>
            <person name="Jeffery I.B."/>
            <person name="Cooney J.C."/>
            <person name="Kagawa T.F."/>
            <person name="Liu W."/>
            <person name="Song Y."/>
            <person name="Salvetti E."/>
            <person name="Wrobel A."/>
            <person name="Rasinkangas P."/>
            <person name="Parkhill J."/>
            <person name="Rea M.C."/>
            <person name="O'Sullivan O."/>
            <person name="Ritari J."/>
            <person name="Douillard F.P."/>
            <person name="Paul Ross R."/>
            <person name="Yang R."/>
            <person name="Briner A.E."/>
            <person name="Felis G.E."/>
            <person name="de Vos W.M."/>
            <person name="Barrangou R."/>
            <person name="Klaenhammer T.R."/>
            <person name="Caufield P.W."/>
            <person name="Cui Y."/>
            <person name="Zhang H."/>
            <person name="O'Toole P.W."/>
        </authorList>
    </citation>
    <scope>NUCLEOTIDE SEQUENCE [LARGE SCALE GENOMIC DNA]</scope>
    <source>
        <strain evidence="4 5">JCM 15530</strain>
    </source>
</reference>
<dbReference type="GO" id="GO:0004175">
    <property type="term" value="F:endopeptidase activity"/>
    <property type="evidence" value="ECO:0007669"/>
    <property type="project" value="UniProtKB-ARBA"/>
</dbReference>
<feature type="transmembrane region" description="Helical" evidence="2">
    <location>
        <begin position="80"/>
        <end position="100"/>
    </location>
</feature>
<accession>A0A0R1HZD8</accession>
<dbReference type="PANTHER" id="PTHR36435">
    <property type="entry name" value="SLR1288 PROTEIN"/>
    <property type="match status" value="1"/>
</dbReference>
<evidence type="ECO:0000313" key="5">
    <source>
        <dbReference type="Proteomes" id="UP000050911"/>
    </source>
</evidence>
<dbReference type="PATRIC" id="fig|1302272.5.peg.253"/>
<dbReference type="AlphaFoldDB" id="A0A0R1HZD8"/>
<feature type="transmembrane region" description="Helical" evidence="2">
    <location>
        <begin position="172"/>
        <end position="194"/>
    </location>
</feature>
<comment type="similarity">
    <text evidence="1">Belongs to the UPF0177 family.</text>
</comment>
<evidence type="ECO:0000256" key="1">
    <source>
        <dbReference type="ARBA" id="ARBA00009067"/>
    </source>
</evidence>
<dbReference type="PANTHER" id="PTHR36435:SF1">
    <property type="entry name" value="CAAX AMINO TERMINAL PROTEASE FAMILY PROTEIN"/>
    <property type="match status" value="1"/>
</dbReference>
<dbReference type="InterPro" id="IPR003675">
    <property type="entry name" value="Rce1/LyrA-like_dom"/>
</dbReference>
<feature type="transmembrane region" description="Helical" evidence="2">
    <location>
        <begin position="50"/>
        <end position="68"/>
    </location>
</feature>
<evidence type="ECO:0000259" key="3">
    <source>
        <dbReference type="Pfam" id="PF02517"/>
    </source>
</evidence>
<evidence type="ECO:0000313" key="4">
    <source>
        <dbReference type="EMBL" id="KRK49332.1"/>
    </source>
</evidence>
<dbReference type="RefSeq" id="WP_054659511.1">
    <property type="nucleotide sequence ID" value="NZ_AZCX01000001.1"/>
</dbReference>
<proteinExistence type="inferred from homology"/>
<keyword evidence="5" id="KW-1185">Reference proteome</keyword>